<accession>A0A059F0X4</accession>
<reference evidence="2" key="1">
    <citation type="submission" date="2013-02" db="EMBL/GenBank/DDBJ databases">
        <authorList>
            <consortium name="The Broad Institute Genome Sequencing Platform"/>
            <person name="Cuomo C."/>
            <person name="Becnel J."/>
            <person name="Sanscrainte N."/>
            <person name="Walker B."/>
            <person name="Young S.K."/>
            <person name="Zeng Q."/>
            <person name="Gargeya S."/>
            <person name="Fitzgerald M."/>
            <person name="Haas B."/>
            <person name="Abouelleil A."/>
            <person name="Alvarado L."/>
            <person name="Arachchi H.M."/>
            <person name="Berlin A.M."/>
            <person name="Chapman S.B."/>
            <person name="Dewar J."/>
            <person name="Goldberg J."/>
            <person name="Griggs A."/>
            <person name="Gujja S."/>
            <person name="Hansen M."/>
            <person name="Howarth C."/>
            <person name="Imamovic A."/>
            <person name="Larimer J."/>
            <person name="McCowan C."/>
            <person name="Murphy C."/>
            <person name="Neiman D."/>
            <person name="Pearson M."/>
            <person name="Priest M."/>
            <person name="Roberts A."/>
            <person name="Saif S."/>
            <person name="Shea T."/>
            <person name="Sisk P."/>
            <person name="Sykes S."/>
            <person name="Wortman J."/>
            <person name="Nusbaum C."/>
            <person name="Birren B."/>
        </authorList>
    </citation>
    <scope>NUCLEOTIDE SEQUENCE [LARGE SCALE GENOMIC DNA]</scope>
    <source>
        <strain evidence="2">PRA339</strain>
    </source>
</reference>
<protein>
    <submittedName>
        <fullName evidence="1">Uncharacterized protein</fullName>
    </submittedName>
</protein>
<name>A0A059F0X4_9MICR</name>
<evidence type="ECO:0000313" key="1">
    <source>
        <dbReference type="EMBL" id="KCZ80606.1"/>
    </source>
</evidence>
<dbReference type="OrthoDB" id="10397008at2759"/>
<dbReference type="VEuPathDB" id="MicrosporidiaDB:H312_01981"/>
<dbReference type="HOGENOM" id="CLU_044348_9_1_1"/>
<organism evidence="1 2">
    <name type="scientific">Anncaliia algerae PRA339</name>
    <dbReference type="NCBI Taxonomy" id="1288291"/>
    <lineage>
        <taxon>Eukaryota</taxon>
        <taxon>Fungi</taxon>
        <taxon>Fungi incertae sedis</taxon>
        <taxon>Microsporidia</taxon>
        <taxon>Tubulinosematoidea</taxon>
        <taxon>Tubulinosematidae</taxon>
        <taxon>Anncaliia</taxon>
    </lineage>
</organism>
<dbReference type="Proteomes" id="UP000030655">
    <property type="component" value="Unassembled WGS sequence"/>
</dbReference>
<keyword evidence="2" id="KW-1185">Reference proteome</keyword>
<gene>
    <name evidence="1" type="ORF">H312_01981</name>
</gene>
<sequence>MNPQNPTSIILRIITYCSCKQSQFSIIEFFELEALMMKNVISKLVEVMREPDFSNNILDAPDNIVQMDETVLNYKCKNHQGRLPHDRIGSLCIVEFKEKIIRSFACVKSNKEAITWIPIITRIVANYSII</sequence>
<reference evidence="1 2" key="2">
    <citation type="submission" date="2014-03" db="EMBL/GenBank/DDBJ databases">
        <title>The Genome Sequence of Anncaliia algerae insect isolate PRA339.</title>
        <authorList>
            <consortium name="The Broad Institute Genome Sequencing Platform"/>
            <consortium name="The Broad Institute Genome Sequencing Center for Infectious Disease"/>
            <person name="Cuomo C."/>
            <person name="Becnel J."/>
            <person name="Sanscrainte N."/>
            <person name="Walker B."/>
            <person name="Young S.K."/>
            <person name="Zeng Q."/>
            <person name="Gargeya S."/>
            <person name="Fitzgerald M."/>
            <person name="Haas B."/>
            <person name="Abouelleil A."/>
            <person name="Alvarado L."/>
            <person name="Arachchi H.M."/>
            <person name="Berlin A.M."/>
            <person name="Chapman S.B."/>
            <person name="Dewar J."/>
            <person name="Goldberg J."/>
            <person name="Griggs A."/>
            <person name="Gujja S."/>
            <person name="Hansen M."/>
            <person name="Howarth C."/>
            <person name="Imamovic A."/>
            <person name="Larimer J."/>
            <person name="McCowan C."/>
            <person name="Murphy C."/>
            <person name="Neiman D."/>
            <person name="Pearson M."/>
            <person name="Priest M."/>
            <person name="Roberts A."/>
            <person name="Saif S."/>
            <person name="Shea T."/>
            <person name="Sisk P."/>
            <person name="Sykes S."/>
            <person name="Wortman J."/>
            <person name="Nusbaum C."/>
            <person name="Birren B."/>
        </authorList>
    </citation>
    <scope>NUCLEOTIDE SEQUENCE [LARGE SCALE GENOMIC DNA]</scope>
    <source>
        <strain evidence="1 2">PRA339</strain>
    </source>
</reference>
<evidence type="ECO:0000313" key="2">
    <source>
        <dbReference type="Proteomes" id="UP000030655"/>
    </source>
</evidence>
<proteinExistence type="predicted"/>
<dbReference type="AlphaFoldDB" id="A0A059F0X4"/>
<dbReference type="EMBL" id="KK365171">
    <property type="protein sequence ID" value="KCZ80606.1"/>
    <property type="molecule type" value="Genomic_DNA"/>
</dbReference>